<proteinExistence type="predicted"/>
<dbReference type="AlphaFoldDB" id="A0A6N2RYC6"/>
<dbReference type="EMBL" id="CACRTB010000007">
    <property type="protein sequence ID" value="VYS86353.1"/>
    <property type="molecule type" value="Genomic_DNA"/>
</dbReference>
<protein>
    <submittedName>
        <fullName evidence="1">Uncharacterized protein</fullName>
    </submittedName>
</protein>
<name>A0A6N2RYC6_9BACE</name>
<evidence type="ECO:0000313" key="1">
    <source>
        <dbReference type="EMBL" id="VYS86353.1"/>
    </source>
</evidence>
<organism evidence="1">
    <name type="scientific">Bacteroides caccae</name>
    <dbReference type="NCBI Taxonomy" id="47678"/>
    <lineage>
        <taxon>Bacteria</taxon>
        <taxon>Pseudomonadati</taxon>
        <taxon>Bacteroidota</taxon>
        <taxon>Bacteroidia</taxon>
        <taxon>Bacteroidales</taxon>
        <taxon>Bacteroidaceae</taxon>
        <taxon>Bacteroides</taxon>
    </lineage>
</organism>
<gene>
    <name evidence="1" type="ORF">BCLFYP20_01346</name>
</gene>
<accession>A0A6N2RYC6</accession>
<sequence length="36" mass="4753">MFFTKQYILFYCLFEKQYHVIIKFDNLFYDIYYHKE</sequence>
<reference evidence="1" key="1">
    <citation type="submission" date="2019-11" db="EMBL/GenBank/DDBJ databases">
        <authorList>
            <person name="Feng L."/>
        </authorList>
    </citation>
    <scope>NUCLEOTIDE SEQUENCE</scope>
    <source>
        <strain evidence="1">BcaccaeLFYP20</strain>
    </source>
</reference>